<evidence type="ECO:0000256" key="1">
    <source>
        <dbReference type="SAM" id="MobiDB-lite"/>
    </source>
</evidence>
<organism evidence="2 3">
    <name type="scientific">Caerostris extrusa</name>
    <name type="common">Bark spider</name>
    <name type="synonym">Caerostris bankana</name>
    <dbReference type="NCBI Taxonomy" id="172846"/>
    <lineage>
        <taxon>Eukaryota</taxon>
        <taxon>Metazoa</taxon>
        <taxon>Ecdysozoa</taxon>
        <taxon>Arthropoda</taxon>
        <taxon>Chelicerata</taxon>
        <taxon>Arachnida</taxon>
        <taxon>Araneae</taxon>
        <taxon>Araneomorphae</taxon>
        <taxon>Entelegynae</taxon>
        <taxon>Araneoidea</taxon>
        <taxon>Araneidae</taxon>
        <taxon>Caerostris</taxon>
    </lineage>
</organism>
<comment type="caution">
    <text evidence="2">The sequence shown here is derived from an EMBL/GenBank/DDBJ whole genome shotgun (WGS) entry which is preliminary data.</text>
</comment>
<reference evidence="2 3" key="1">
    <citation type="submission" date="2021-06" db="EMBL/GenBank/DDBJ databases">
        <title>Caerostris extrusa draft genome.</title>
        <authorList>
            <person name="Kono N."/>
            <person name="Arakawa K."/>
        </authorList>
    </citation>
    <scope>NUCLEOTIDE SEQUENCE [LARGE SCALE GENOMIC DNA]</scope>
</reference>
<dbReference type="Proteomes" id="UP001054945">
    <property type="component" value="Unassembled WGS sequence"/>
</dbReference>
<gene>
    <name evidence="2" type="ORF">CEXT_687751</name>
</gene>
<keyword evidence="3" id="KW-1185">Reference proteome</keyword>
<dbReference type="AlphaFoldDB" id="A0AAV4QTJ4"/>
<evidence type="ECO:0000313" key="3">
    <source>
        <dbReference type="Proteomes" id="UP001054945"/>
    </source>
</evidence>
<dbReference type="EMBL" id="BPLR01006649">
    <property type="protein sequence ID" value="GIY11447.1"/>
    <property type="molecule type" value="Genomic_DNA"/>
</dbReference>
<feature type="region of interest" description="Disordered" evidence="1">
    <location>
        <begin position="1"/>
        <end position="49"/>
    </location>
</feature>
<accession>A0AAV4QTJ4</accession>
<protein>
    <submittedName>
        <fullName evidence="2">Uncharacterized protein</fullName>
    </submittedName>
</protein>
<evidence type="ECO:0000313" key="2">
    <source>
        <dbReference type="EMBL" id="GIY11447.1"/>
    </source>
</evidence>
<proteinExistence type="predicted"/>
<sequence length="85" mass="9619">MCSREEHRNTSSNLSDMTACGDDKLSGKSSSGNNKKKNQGQKVAKQVNLGEQELPSLTNSWWLWRTSSRQPAICRYVNDLTWLCL</sequence>
<name>A0AAV4QTJ4_CAEEX</name>